<proteinExistence type="inferred from homology"/>
<comment type="caution">
    <text evidence="2">The sequence shown here is derived from an EMBL/GenBank/DDBJ whole genome shotgun (WGS) entry which is preliminary data.</text>
</comment>
<dbReference type="Proteomes" id="UP000092993">
    <property type="component" value="Unassembled WGS sequence"/>
</dbReference>
<name>A0A1C7MKP8_GRIFR</name>
<dbReference type="InterPro" id="IPR010686">
    <property type="entry name" value="OBAP-like"/>
</dbReference>
<sequence length="98" mass="11093">MLELLRTYGKSIHTWAIDISPDLPLGPPNLMMSYTGEGQGPPEQMIKKRDETCGMNTDAKKELRKGYLPSYNVVDGSDEWEKTEKGITFEARECDLKP</sequence>
<dbReference type="OrthoDB" id="1901244at2759"/>
<dbReference type="EMBL" id="LUGG01000004">
    <property type="protein sequence ID" value="OBZ75604.1"/>
    <property type="molecule type" value="Genomic_DNA"/>
</dbReference>
<dbReference type="AlphaFoldDB" id="A0A1C7MKP8"/>
<evidence type="ECO:0000313" key="3">
    <source>
        <dbReference type="Proteomes" id="UP000092993"/>
    </source>
</evidence>
<keyword evidence="3" id="KW-1185">Reference proteome</keyword>
<gene>
    <name evidence="2" type="ORF">A0H81_04238</name>
</gene>
<comment type="similarity">
    <text evidence="1">Belongs to the OBAP family.</text>
</comment>
<dbReference type="Pfam" id="PF06884">
    <property type="entry name" value="DUF1264"/>
    <property type="match status" value="1"/>
</dbReference>
<organism evidence="2 3">
    <name type="scientific">Grifola frondosa</name>
    <name type="common">Maitake</name>
    <name type="synonym">Polyporus frondosus</name>
    <dbReference type="NCBI Taxonomy" id="5627"/>
    <lineage>
        <taxon>Eukaryota</taxon>
        <taxon>Fungi</taxon>
        <taxon>Dikarya</taxon>
        <taxon>Basidiomycota</taxon>
        <taxon>Agaricomycotina</taxon>
        <taxon>Agaricomycetes</taxon>
        <taxon>Polyporales</taxon>
        <taxon>Grifolaceae</taxon>
        <taxon>Grifola</taxon>
    </lineage>
</organism>
<dbReference type="STRING" id="5627.A0A1C7MKP8"/>
<accession>A0A1C7MKP8</accession>
<dbReference type="PANTHER" id="PTHR31360:SF0">
    <property type="entry name" value="OIL BODY-ASSOCIATED PROTEIN 1B"/>
    <property type="match status" value="1"/>
</dbReference>
<evidence type="ECO:0000256" key="1">
    <source>
        <dbReference type="ARBA" id="ARBA00009740"/>
    </source>
</evidence>
<reference evidence="2 3" key="1">
    <citation type="submission" date="2016-03" db="EMBL/GenBank/DDBJ databases">
        <title>Whole genome sequencing of Grifola frondosa 9006-11.</title>
        <authorList>
            <person name="Min B."/>
            <person name="Park H."/>
            <person name="Kim J.-G."/>
            <person name="Cho H."/>
            <person name="Oh Y.-L."/>
            <person name="Kong W.-S."/>
            <person name="Choi I.-G."/>
        </authorList>
    </citation>
    <scope>NUCLEOTIDE SEQUENCE [LARGE SCALE GENOMIC DNA]</scope>
    <source>
        <strain evidence="2 3">9006-11</strain>
    </source>
</reference>
<evidence type="ECO:0000313" key="2">
    <source>
        <dbReference type="EMBL" id="OBZ75604.1"/>
    </source>
</evidence>
<dbReference type="OMA" id="FEARECD"/>
<protein>
    <submittedName>
        <fullName evidence="2">Uncharacterized protein</fullName>
    </submittedName>
</protein>
<dbReference type="PANTHER" id="PTHR31360">
    <property type="match status" value="1"/>
</dbReference>